<dbReference type="AlphaFoldDB" id="X1D7Z9"/>
<gene>
    <name evidence="2" type="ORF">S01H4_44214</name>
</gene>
<evidence type="ECO:0000313" key="2">
    <source>
        <dbReference type="EMBL" id="GAH04410.1"/>
    </source>
</evidence>
<accession>X1D7Z9</accession>
<name>X1D7Z9_9ZZZZ</name>
<proteinExistence type="predicted"/>
<comment type="caution">
    <text evidence="2">The sequence shown here is derived from an EMBL/GenBank/DDBJ whole genome shotgun (WGS) entry which is preliminary data.</text>
</comment>
<sequence length="178" mass="20922">AKKAVLDLEKRMKLKTFNDIHNTPKKLEFIYQNIKIEPTIDGLLQICKELKDKTVNFIRIFKPILDNKPIIKKIIKTLEKNEEIIIDKKKEKLELAEISIKLKSSTKNIKLNLSNSDFQILSNYKDELETYYQQLVEMESNSSEIENSQESLNKIKENIIGARKLVMDIERRMLLITK</sequence>
<feature type="coiled-coil region" evidence="1">
    <location>
        <begin position="121"/>
        <end position="158"/>
    </location>
</feature>
<dbReference type="EMBL" id="BART01024487">
    <property type="protein sequence ID" value="GAH04410.1"/>
    <property type="molecule type" value="Genomic_DNA"/>
</dbReference>
<keyword evidence="1" id="KW-0175">Coiled coil</keyword>
<organism evidence="2">
    <name type="scientific">marine sediment metagenome</name>
    <dbReference type="NCBI Taxonomy" id="412755"/>
    <lineage>
        <taxon>unclassified sequences</taxon>
        <taxon>metagenomes</taxon>
        <taxon>ecological metagenomes</taxon>
    </lineage>
</organism>
<protein>
    <submittedName>
        <fullName evidence="2">Uncharacterized protein</fullName>
    </submittedName>
</protein>
<reference evidence="2" key="1">
    <citation type="journal article" date="2014" name="Front. Microbiol.">
        <title>High frequency of phylogenetically diverse reductive dehalogenase-homologous genes in deep subseafloor sedimentary metagenomes.</title>
        <authorList>
            <person name="Kawai M."/>
            <person name="Futagami T."/>
            <person name="Toyoda A."/>
            <person name="Takaki Y."/>
            <person name="Nishi S."/>
            <person name="Hori S."/>
            <person name="Arai W."/>
            <person name="Tsubouchi T."/>
            <person name="Morono Y."/>
            <person name="Uchiyama I."/>
            <person name="Ito T."/>
            <person name="Fujiyama A."/>
            <person name="Inagaki F."/>
            <person name="Takami H."/>
        </authorList>
    </citation>
    <scope>NUCLEOTIDE SEQUENCE</scope>
    <source>
        <strain evidence="2">Expedition CK06-06</strain>
    </source>
</reference>
<evidence type="ECO:0000256" key="1">
    <source>
        <dbReference type="SAM" id="Coils"/>
    </source>
</evidence>
<feature type="non-terminal residue" evidence="2">
    <location>
        <position position="1"/>
    </location>
</feature>